<sequence>MDAVNENQKRACSNLEEKGSKTPRLDNSINDQDKYAMIEKFFSVEKAVVEFAQWYKEYPQIIQNYRKHYQNLEKLNQIQYNQVEKELPCVIYHIQESSDHPVLHYLKHIKKAAQQLNDYLNVN</sequence>
<evidence type="ECO:0000313" key="2">
    <source>
        <dbReference type="EMBL" id="RNA26197.1"/>
    </source>
</evidence>
<feature type="compositionally biased region" description="Basic and acidic residues" evidence="1">
    <location>
        <begin position="15"/>
        <end position="24"/>
    </location>
</feature>
<name>A0A3M7RSA7_BRAPC</name>
<dbReference type="EMBL" id="REGN01002780">
    <property type="protein sequence ID" value="RNA26197.1"/>
    <property type="molecule type" value="Genomic_DNA"/>
</dbReference>
<proteinExistence type="predicted"/>
<keyword evidence="3" id="KW-1185">Reference proteome</keyword>
<protein>
    <submittedName>
        <fullName evidence="2">Uncharacterized protein</fullName>
    </submittedName>
</protein>
<comment type="caution">
    <text evidence="2">The sequence shown here is derived from an EMBL/GenBank/DDBJ whole genome shotgun (WGS) entry which is preliminary data.</text>
</comment>
<evidence type="ECO:0000313" key="3">
    <source>
        <dbReference type="Proteomes" id="UP000276133"/>
    </source>
</evidence>
<dbReference type="AlphaFoldDB" id="A0A3M7RSA7"/>
<feature type="region of interest" description="Disordered" evidence="1">
    <location>
        <begin position="1"/>
        <end position="27"/>
    </location>
</feature>
<dbReference type="OrthoDB" id="10402208at2759"/>
<accession>A0A3M7RSA7</accession>
<gene>
    <name evidence="2" type="ORF">BpHYR1_052900</name>
</gene>
<evidence type="ECO:0000256" key="1">
    <source>
        <dbReference type="SAM" id="MobiDB-lite"/>
    </source>
</evidence>
<reference evidence="2 3" key="1">
    <citation type="journal article" date="2018" name="Sci. Rep.">
        <title>Genomic signatures of local adaptation to the degree of environmental predictability in rotifers.</title>
        <authorList>
            <person name="Franch-Gras L."/>
            <person name="Hahn C."/>
            <person name="Garcia-Roger E.M."/>
            <person name="Carmona M.J."/>
            <person name="Serra M."/>
            <person name="Gomez A."/>
        </authorList>
    </citation>
    <scope>NUCLEOTIDE SEQUENCE [LARGE SCALE GENOMIC DNA]</scope>
    <source>
        <strain evidence="2">HYR1</strain>
    </source>
</reference>
<organism evidence="2 3">
    <name type="scientific">Brachionus plicatilis</name>
    <name type="common">Marine rotifer</name>
    <name type="synonym">Brachionus muelleri</name>
    <dbReference type="NCBI Taxonomy" id="10195"/>
    <lineage>
        <taxon>Eukaryota</taxon>
        <taxon>Metazoa</taxon>
        <taxon>Spiralia</taxon>
        <taxon>Gnathifera</taxon>
        <taxon>Rotifera</taxon>
        <taxon>Eurotatoria</taxon>
        <taxon>Monogononta</taxon>
        <taxon>Pseudotrocha</taxon>
        <taxon>Ploima</taxon>
        <taxon>Brachionidae</taxon>
        <taxon>Brachionus</taxon>
    </lineage>
</organism>
<dbReference type="Proteomes" id="UP000276133">
    <property type="component" value="Unassembled WGS sequence"/>
</dbReference>